<evidence type="ECO:0000259" key="2">
    <source>
        <dbReference type="Pfam" id="PF00419"/>
    </source>
</evidence>
<accession>A0A0J8VTF9</accession>
<keyword evidence="1" id="KW-0732">Signal</keyword>
<sequence length="309" mass="32516">MCKYLVSLIIALSVLMSVPIVQAGTIRGVPGVKSTDNWGGTFTDCEDGINSVAFGNNPSWAAGACTLSVPSGNYVPVSGNYALKIELWGIYPLNPYGDWTTTNSVWIDANKPVGDQNLTFSGGGKPFMASAFNNGEAMYCIYLIGNGKTYVMNGVSYDPTKFCGETPLPPTPPQPVISCKVNNSNNLDVNLGTLDRAVIPTVPGSGQPQSAQFPVTCTGGAASMKMQLNYTPITVSGSQVVNSSINGLGVAISYNDKILAPSDITTMQFPEGNTDVTLKFEAVRNPSVEVGDIKTGPFTASAVLVMTQQ</sequence>
<dbReference type="AlphaFoldDB" id="A0A0J8VTF9"/>
<dbReference type="PATRIC" id="fig|1656095.3.peg.3200"/>
<gene>
    <name evidence="3" type="ORF">ACH50_00175</name>
</gene>
<dbReference type="OrthoDB" id="6627983at2"/>
<feature type="chain" id="PRO_5005311112" description="Fimbrial-type adhesion domain-containing protein" evidence="1">
    <location>
        <begin position="24"/>
        <end position="309"/>
    </location>
</feature>
<dbReference type="GO" id="GO:0007155">
    <property type="term" value="P:cell adhesion"/>
    <property type="evidence" value="ECO:0007669"/>
    <property type="project" value="InterPro"/>
</dbReference>
<organism evidence="3 4">
    <name type="scientific">Franconibacter pulveris</name>
    <dbReference type="NCBI Taxonomy" id="435910"/>
    <lineage>
        <taxon>Bacteria</taxon>
        <taxon>Pseudomonadati</taxon>
        <taxon>Pseudomonadota</taxon>
        <taxon>Gammaproteobacteria</taxon>
        <taxon>Enterobacterales</taxon>
        <taxon>Enterobacteriaceae</taxon>
        <taxon>Franconibacter</taxon>
    </lineage>
</organism>
<dbReference type="SUPFAM" id="SSF49401">
    <property type="entry name" value="Bacterial adhesins"/>
    <property type="match status" value="1"/>
</dbReference>
<feature type="domain" description="Fimbrial-type adhesion" evidence="2">
    <location>
        <begin position="178"/>
        <end position="307"/>
    </location>
</feature>
<dbReference type="Gene3D" id="2.60.40.1090">
    <property type="entry name" value="Fimbrial-type adhesion domain"/>
    <property type="match status" value="1"/>
</dbReference>
<dbReference type="InterPro" id="IPR008966">
    <property type="entry name" value="Adhesion_dom_sf"/>
</dbReference>
<dbReference type="Proteomes" id="UP000037315">
    <property type="component" value="Unassembled WGS sequence"/>
</dbReference>
<name>A0A0J8VTF9_9ENTR</name>
<reference evidence="3 4" key="1">
    <citation type="submission" date="2015-06" db="EMBL/GenBank/DDBJ databases">
        <title>Genome sequencing of Cronobacter sp. strain DJ34 isolated from petroleum contaminated sludge of Duliajan Oil Fields, Assam, India.</title>
        <authorList>
            <person name="Pal S."/>
            <person name="Banerjee T.D."/>
            <person name="Roy A."/>
            <person name="Sar P."/>
            <person name="Kazy S.K."/>
        </authorList>
    </citation>
    <scope>NUCLEOTIDE SEQUENCE [LARGE SCALE GENOMIC DNA]</scope>
    <source>
        <strain evidence="3 4">DJ34</strain>
    </source>
</reference>
<keyword evidence="4" id="KW-1185">Reference proteome</keyword>
<dbReference type="GO" id="GO:0009289">
    <property type="term" value="C:pilus"/>
    <property type="evidence" value="ECO:0007669"/>
    <property type="project" value="InterPro"/>
</dbReference>
<dbReference type="RefSeq" id="WP_073859835.1">
    <property type="nucleotide sequence ID" value="NZ_LFEJ01000002.1"/>
</dbReference>
<evidence type="ECO:0000313" key="3">
    <source>
        <dbReference type="EMBL" id="KMV36491.1"/>
    </source>
</evidence>
<dbReference type="Pfam" id="PF00419">
    <property type="entry name" value="Fimbrial"/>
    <property type="match status" value="1"/>
</dbReference>
<evidence type="ECO:0000313" key="4">
    <source>
        <dbReference type="Proteomes" id="UP000037315"/>
    </source>
</evidence>
<dbReference type="InterPro" id="IPR000259">
    <property type="entry name" value="Adhesion_dom_fimbrial"/>
</dbReference>
<comment type="caution">
    <text evidence="3">The sequence shown here is derived from an EMBL/GenBank/DDBJ whole genome shotgun (WGS) entry which is preliminary data.</text>
</comment>
<evidence type="ECO:0000256" key="1">
    <source>
        <dbReference type="SAM" id="SignalP"/>
    </source>
</evidence>
<proteinExistence type="predicted"/>
<dbReference type="EMBL" id="LFEJ01000002">
    <property type="protein sequence ID" value="KMV36491.1"/>
    <property type="molecule type" value="Genomic_DNA"/>
</dbReference>
<feature type="signal peptide" evidence="1">
    <location>
        <begin position="1"/>
        <end position="23"/>
    </location>
</feature>
<protein>
    <recommendedName>
        <fullName evidence="2">Fimbrial-type adhesion domain-containing protein</fullName>
    </recommendedName>
</protein>
<dbReference type="InterPro" id="IPR036937">
    <property type="entry name" value="Adhesion_dom_fimbrial_sf"/>
</dbReference>